<dbReference type="Proteomes" id="UP000215914">
    <property type="component" value="Unassembled WGS sequence"/>
</dbReference>
<sequence length="48" mass="5258">MMHAVTSVEKQTRGVEEKTEHLVSTVGDKQNVGHDAAEMHLLSRLSAV</sequence>
<organism evidence="2 3">
    <name type="scientific">Helianthus annuus</name>
    <name type="common">Common sunflower</name>
    <dbReference type="NCBI Taxonomy" id="4232"/>
    <lineage>
        <taxon>Eukaryota</taxon>
        <taxon>Viridiplantae</taxon>
        <taxon>Streptophyta</taxon>
        <taxon>Embryophyta</taxon>
        <taxon>Tracheophyta</taxon>
        <taxon>Spermatophyta</taxon>
        <taxon>Magnoliopsida</taxon>
        <taxon>eudicotyledons</taxon>
        <taxon>Gunneridae</taxon>
        <taxon>Pentapetalae</taxon>
        <taxon>asterids</taxon>
        <taxon>campanulids</taxon>
        <taxon>Asterales</taxon>
        <taxon>Asteraceae</taxon>
        <taxon>Asteroideae</taxon>
        <taxon>Heliantheae alliance</taxon>
        <taxon>Heliantheae</taxon>
        <taxon>Helianthus</taxon>
    </lineage>
</organism>
<protein>
    <submittedName>
        <fullName evidence="2">Uncharacterized protein</fullName>
    </submittedName>
</protein>
<reference evidence="2" key="2">
    <citation type="submission" date="2020-06" db="EMBL/GenBank/DDBJ databases">
        <title>Helianthus annuus Genome sequencing and assembly Release 2.</title>
        <authorList>
            <person name="Gouzy J."/>
            <person name="Langlade N."/>
            <person name="Munos S."/>
        </authorList>
    </citation>
    <scope>NUCLEOTIDE SEQUENCE</scope>
    <source>
        <tissue evidence="2">Leaves</tissue>
    </source>
</reference>
<evidence type="ECO:0000256" key="1">
    <source>
        <dbReference type="SAM" id="MobiDB-lite"/>
    </source>
</evidence>
<proteinExistence type="predicted"/>
<evidence type="ECO:0000313" key="3">
    <source>
        <dbReference type="Proteomes" id="UP000215914"/>
    </source>
</evidence>
<comment type="caution">
    <text evidence="2">The sequence shown here is derived from an EMBL/GenBank/DDBJ whole genome shotgun (WGS) entry which is preliminary data.</text>
</comment>
<gene>
    <name evidence="2" type="ORF">HanXRQr2_Chr13g0597341</name>
</gene>
<name>A0A9K3EI81_HELAN</name>
<dbReference type="Gramene" id="mRNA:HanXRQr2_Chr13g0597341">
    <property type="protein sequence ID" value="mRNA:HanXRQr2_Chr13g0597341"/>
    <property type="gene ID" value="HanXRQr2_Chr13g0597341"/>
</dbReference>
<keyword evidence="3" id="KW-1185">Reference proteome</keyword>
<reference evidence="2" key="1">
    <citation type="journal article" date="2017" name="Nature">
        <title>The sunflower genome provides insights into oil metabolism, flowering and Asterid evolution.</title>
        <authorList>
            <person name="Badouin H."/>
            <person name="Gouzy J."/>
            <person name="Grassa C.J."/>
            <person name="Murat F."/>
            <person name="Staton S.E."/>
            <person name="Cottret L."/>
            <person name="Lelandais-Briere C."/>
            <person name="Owens G.L."/>
            <person name="Carrere S."/>
            <person name="Mayjonade B."/>
            <person name="Legrand L."/>
            <person name="Gill N."/>
            <person name="Kane N.C."/>
            <person name="Bowers J.E."/>
            <person name="Hubner S."/>
            <person name="Bellec A."/>
            <person name="Berard A."/>
            <person name="Berges H."/>
            <person name="Blanchet N."/>
            <person name="Boniface M.C."/>
            <person name="Brunel D."/>
            <person name="Catrice O."/>
            <person name="Chaidir N."/>
            <person name="Claudel C."/>
            <person name="Donnadieu C."/>
            <person name="Faraut T."/>
            <person name="Fievet G."/>
            <person name="Helmstetter N."/>
            <person name="King M."/>
            <person name="Knapp S.J."/>
            <person name="Lai Z."/>
            <person name="Le Paslier M.C."/>
            <person name="Lippi Y."/>
            <person name="Lorenzon L."/>
            <person name="Mandel J.R."/>
            <person name="Marage G."/>
            <person name="Marchand G."/>
            <person name="Marquand E."/>
            <person name="Bret-Mestries E."/>
            <person name="Morien E."/>
            <person name="Nambeesan S."/>
            <person name="Nguyen T."/>
            <person name="Pegot-Espagnet P."/>
            <person name="Pouilly N."/>
            <person name="Raftis F."/>
            <person name="Sallet E."/>
            <person name="Schiex T."/>
            <person name="Thomas J."/>
            <person name="Vandecasteele C."/>
            <person name="Vares D."/>
            <person name="Vear F."/>
            <person name="Vautrin S."/>
            <person name="Crespi M."/>
            <person name="Mangin B."/>
            <person name="Burke J.M."/>
            <person name="Salse J."/>
            <person name="Munos S."/>
            <person name="Vincourt P."/>
            <person name="Rieseberg L.H."/>
            <person name="Langlade N.B."/>
        </authorList>
    </citation>
    <scope>NUCLEOTIDE SEQUENCE</scope>
    <source>
        <tissue evidence="2">Leaves</tissue>
    </source>
</reference>
<feature type="compositionally biased region" description="Basic and acidic residues" evidence="1">
    <location>
        <begin position="10"/>
        <end position="21"/>
    </location>
</feature>
<dbReference type="EMBL" id="MNCJ02000328">
    <property type="protein sequence ID" value="KAF5774181.1"/>
    <property type="molecule type" value="Genomic_DNA"/>
</dbReference>
<feature type="region of interest" description="Disordered" evidence="1">
    <location>
        <begin position="1"/>
        <end position="31"/>
    </location>
</feature>
<dbReference type="AlphaFoldDB" id="A0A9K3EI81"/>
<evidence type="ECO:0000313" key="2">
    <source>
        <dbReference type="EMBL" id="KAF5774181.1"/>
    </source>
</evidence>
<accession>A0A9K3EI81</accession>